<dbReference type="InterPro" id="IPR032675">
    <property type="entry name" value="LRR_dom_sf"/>
</dbReference>
<dbReference type="FunFam" id="3.40.50.300:FF:001091">
    <property type="entry name" value="Probable disease resistance protein At1g61300"/>
    <property type="match status" value="1"/>
</dbReference>
<dbReference type="Gene3D" id="3.40.50.300">
    <property type="entry name" value="P-loop containing nucleotide triphosphate hydrolases"/>
    <property type="match status" value="1"/>
</dbReference>
<dbReference type="Gramene" id="C.cajan_02831.t">
    <property type="protein sequence ID" value="C.cajan_02831.t.cds1"/>
    <property type="gene ID" value="C.cajan_02831"/>
</dbReference>
<feature type="domain" description="NB-ARC" evidence="3">
    <location>
        <begin position="73"/>
        <end position="248"/>
    </location>
</feature>
<dbReference type="SUPFAM" id="SSF52540">
    <property type="entry name" value="P-loop containing nucleoside triphosphate hydrolases"/>
    <property type="match status" value="1"/>
</dbReference>
<keyword evidence="2" id="KW-0611">Plant defense</keyword>
<dbReference type="Gene3D" id="1.10.10.10">
    <property type="entry name" value="Winged helix-like DNA-binding domain superfamily/Winged helix DNA-binding domain"/>
    <property type="match status" value="1"/>
</dbReference>
<evidence type="ECO:0000313" key="7">
    <source>
        <dbReference type="Proteomes" id="UP000075243"/>
    </source>
</evidence>
<feature type="domain" description="Disease resistance protein winged helix" evidence="4">
    <location>
        <begin position="336"/>
        <end position="407"/>
    </location>
</feature>
<dbReference type="OMA" id="HIVEANH"/>
<gene>
    <name evidence="6" type="ORF">KK1_002898</name>
</gene>
<dbReference type="InterPro" id="IPR042197">
    <property type="entry name" value="Apaf_helical"/>
</dbReference>
<dbReference type="InterPro" id="IPR044974">
    <property type="entry name" value="Disease_R_plants"/>
</dbReference>
<dbReference type="Pfam" id="PF00931">
    <property type="entry name" value="NB-ARC"/>
    <property type="match status" value="1"/>
</dbReference>
<keyword evidence="7" id="KW-1185">Reference proteome</keyword>
<dbReference type="SUPFAM" id="SSF52058">
    <property type="entry name" value="L domain-like"/>
    <property type="match status" value="1"/>
</dbReference>
<protein>
    <submittedName>
        <fullName evidence="6">Disease resistance protein RPM1</fullName>
    </submittedName>
</protein>
<dbReference type="InterPro" id="IPR027417">
    <property type="entry name" value="P-loop_NTPase"/>
</dbReference>
<dbReference type="Pfam" id="PF23598">
    <property type="entry name" value="LRR_14"/>
    <property type="match status" value="1"/>
</dbReference>
<evidence type="ECO:0000259" key="5">
    <source>
        <dbReference type="Pfam" id="PF23598"/>
    </source>
</evidence>
<dbReference type="GO" id="GO:0043531">
    <property type="term" value="F:ADP binding"/>
    <property type="evidence" value="ECO:0007669"/>
    <property type="project" value="InterPro"/>
</dbReference>
<evidence type="ECO:0000256" key="2">
    <source>
        <dbReference type="ARBA" id="ARBA00022821"/>
    </source>
</evidence>
<dbReference type="STRING" id="3821.A0A151SP94"/>
<dbReference type="PANTHER" id="PTHR23155:SF1052">
    <property type="entry name" value="DISEASE RESISTANCE PROTEIN RPM1"/>
    <property type="match status" value="1"/>
</dbReference>
<dbReference type="InterPro" id="IPR002182">
    <property type="entry name" value="NB-ARC"/>
</dbReference>
<name>A0A151SP94_CAJCA</name>
<accession>A0A151SP94</accession>
<dbReference type="FunFam" id="1.10.10.10:FF:000322">
    <property type="entry name" value="Probable disease resistance protein At1g63360"/>
    <property type="match status" value="1"/>
</dbReference>
<dbReference type="InterPro" id="IPR055414">
    <property type="entry name" value="LRR_R13L4/SHOC2-like"/>
</dbReference>
<keyword evidence="1" id="KW-0677">Repeat</keyword>
<evidence type="ECO:0000313" key="6">
    <source>
        <dbReference type="EMBL" id="KYP56654.1"/>
    </source>
</evidence>
<proteinExistence type="predicted"/>
<evidence type="ECO:0000259" key="4">
    <source>
        <dbReference type="Pfam" id="PF23559"/>
    </source>
</evidence>
<evidence type="ECO:0000256" key="1">
    <source>
        <dbReference type="ARBA" id="ARBA00022737"/>
    </source>
</evidence>
<dbReference type="Gene3D" id="3.80.10.10">
    <property type="entry name" value="Ribonuclease Inhibitor"/>
    <property type="match status" value="1"/>
</dbReference>
<dbReference type="InterPro" id="IPR036388">
    <property type="entry name" value="WH-like_DNA-bd_sf"/>
</dbReference>
<dbReference type="Gene3D" id="1.10.8.430">
    <property type="entry name" value="Helical domain of apoptotic protease-activating factors"/>
    <property type="match status" value="1"/>
</dbReference>
<dbReference type="PANTHER" id="PTHR23155">
    <property type="entry name" value="DISEASE RESISTANCE PROTEIN RP"/>
    <property type="match status" value="1"/>
</dbReference>
<evidence type="ECO:0000259" key="3">
    <source>
        <dbReference type="Pfam" id="PF00931"/>
    </source>
</evidence>
<feature type="domain" description="Disease resistance R13L4/SHOC-2-like LRR" evidence="5">
    <location>
        <begin position="458"/>
        <end position="787"/>
    </location>
</feature>
<dbReference type="InterPro" id="IPR058922">
    <property type="entry name" value="WHD_DRP"/>
</dbReference>
<dbReference type="GO" id="GO:0098542">
    <property type="term" value="P:defense response to other organism"/>
    <property type="evidence" value="ECO:0007669"/>
    <property type="project" value="TreeGrafter"/>
</dbReference>
<dbReference type="EMBL" id="CM003613">
    <property type="protein sequence ID" value="KYP56654.1"/>
    <property type="molecule type" value="Genomic_DNA"/>
</dbReference>
<dbReference type="PRINTS" id="PR00364">
    <property type="entry name" value="DISEASERSIST"/>
</dbReference>
<dbReference type="Proteomes" id="UP000075243">
    <property type="component" value="Chromosome 11"/>
</dbReference>
<sequence>MSKITSLISRHQITTEIQDIKQSLSVIKERSERYKFQVSQETSSRFEERRWHDPRIGSLFIEETEIVGFEDSRMEMVDWLVKGTKDPAVISVVGMGGLGKTTLAKHVFDSEKVKNHFDCRAFITVSQSYNVRGIFIDMIKQFCRETKDPVPKTLEEMNETPLISELRQYLEHKRYLIFFDDIWQEKFCHQVEFAMPKNTKSSRIIITTRMMHVAQCFKKSFLVHVHELKLLPQCEAWELFCKKAFRFELDGQCPAELKGISEEIVTKCGGLPLAIVAIGGLFSTKSKTVFEWRKVSQILNLELQRNVNLASLTEILSLSYDDLPYYLKPCILYFGIYPEDYSIHHNKLTRQWIAEGFVKSDGRRTLEQVADEYLTELIYRSLVQVSTVGFAGNVKCCQVHDILHDMIVSKAKDLSFCHFVEEGDDESATATTRVGISRRLSIDTISNIVLKRNIDTHIRAIHAFGKGGLLEPIMAQLSSKSRVLKVLNLEGTSLKHAPSDLGNLFHLRYLNLRSTKVRVLPKSIGKLQNLETLDIRYTLVHELPSEINKLKKLRHLLAFHRNYKTEYSLLGFTSGVVMKKGIKNLTSLQSLYYVEVDHGGIDLIQEMRMLRQLRKLALRNVRSEYGNAVCALLVELTSLQSLKVTVIHDDEFMDLNNISSLPQLRRLKLKARLDKMPNWISKLDCLVNLRLALCNLKDDPLRWLEKLPNLLQLSIWDKAYDGEILHFQSGGFPKLKELSLARLLRLNSIIIDMGALLSLEDFSIIKLPHLKKVSPGIKGLDNLKVLDFLNMPTEFVQSIDPEKGQDYWIINHVPLVSIRRWVGPELSDFDVRTIHSSSNQS</sequence>
<dbReference type="AlphaFoldDB" id="A0A151SP94"/>
<dbReference type="Pfam" id="PF23559">
    <property type="entry name" value="WHD_DRP"/>
    <property type="match status" value="1"/>
</dbReference>
<organism evidence="6 7">
    <name type="scientific">Cajanus cajan</name>
    <name type="common">Pigeon pea</name>
    <name type="synonym">Cajanus indicus</name>
    <dbReference type="NCBI Taxonomy" id="3821"/>
    <lineage>
        <taxon>Eukaryota</taxon>
        <taxon>Viridiplantae</taxon>
        <taxon>Streptophyta</taxon>
        <taxon>Embryophyta</taxon>
        <taxon>Tracheophyta</taxon>
        <taxon>Spermatophyta</taxon>
        <taxon>Magnoliopsida</taxon>
        <taxon>eudicotyledons</taxon>
        <taxon>Gunneridae</taxon>
        <taxon>Pentapetalae</taxon>
        <taxon>rosids</taxon>
        <taxon>fabids</taxon>
        <taxon>Fabales</taxon>
        <taxon>Fabaceae</taxon>
        <taxon>Papilionoideae</taxon>
        <taxon>50 kb inversion clade</taxon>
        <taxon>NPAAA clade</taxon>
        <taxon>indigoferoid/millettioid clade</taxon>
        <taxon>Phaseoleae</taxon>
        <taxon>Cajanus</taxon>
    </lineage>
</organism>
<reference evidence="6 7" key="1">
    <citation type="journal article" date="2012" name="Nat. Biotechnol.">
        <title>Draft genome sequence of pigeonpea (Cajanus cajan), an orphan legume crop of resource-poor farmers.</title>
        <authorList>
            <person name="Varshney R.K."/>
            <person name="Chen W."/>
            <person name="Li Y."/>
            <person name="Bharti A.K."/>
            <person name="Saxena R.K."/>
            <person name="Schlueter J.A."/>
            <person name="Donoghue M.T."/>
            <person name="Azam S."/>
            <person name="Fan G."/>
            <person name="Whaley A.M."/>
            <person name="Farmer A.D."/>
            <person name="Sheridan J."/>
            <person name="Iwata A."/>
            <person name="Tuteja R."/>
            <person name="Penmetsa R.V."/>
            <person name="Wu W."/>
            <person name="Upadhyaya H.D."/>
            <person name="Yang S.P."/>
            <person name="Shah T."/>
            <person name="Saxena K.B."/>
            <person name="Michael T."/>
            <person name="McCombie W.R."/>
            <person name="Yang B."/>
            <person name="Zhang G."/>
            <person name="Yang H."/>
            <person name="Wang J."/>
            <person name="Spillane C."/>
            <person name="Cook D.R."/>
            <person name="May G.D."/>
            <person name="Xu X."/>
            <person name="Jackson S.A."/>
        </authorList>
    </citation>
    <scope>NUCLEOTIDE SEQUENCE [LARGE SCALE GENOMIC DNA]</scope>
    <source>
        <strain evidence="7">cv. Asha</strain>
    </source>
</reference>